<organism evidence="2 3">
    <name type="scientific">Candidatus Harrisonbacteria bacterium RIFCSPHIGHO2_02_FULL_42_16</name>
    <dbReference type="NCBI Taxonomy" id="1798404"/>
    <lineage>
        <taxon>Bacteria</taxon>
        <taxon>Candidatus Harrisoniibacteriota</taxon>
    </lineage>
</organism>
<evidence type="ECO:0000256" key="1">
    <source>
        <dbReference type="SAM" id="SignalP"/>
    </source>
</evidence>
<feature type="chain" id="PRO_5009581800" evidence="1">
    <location>
        <begin position="22"/>
        <end position="189"/>
    </location>
</feature>
<feature type="signal peptide" evidence="1">
    <location>
        <begin position="1"/>
        <end position="21"/>
    </location>
</feature>
<keyword evidence="1" id="KW-0732">Signal</keyword>
<dbReference type="EMBL" id="MHJG01000013">
    <property type="protein sequence ID" value="OGY63922.1"/>
    <property type="molecule type" value="Genomic_DNA"/>
</dbReference>
<sequence length="189" mass="21319">MKKAIMLVLLAIGLVIKPIVAADYSVGKTDMAAVTSFTQTAVNWPDYKKDCEITDGGDYEAFVSIDREAIDNRITGIIMILGKFVKYSCAEVNNSRLVVREVMVLGNKPMLRYLETESEIKWDLLDVQFFYKGKWTSVGLKRLPIIIVSLMSPKRYLKTGVLLGVVMRADSVDDSHQLKVTLRNLEKRP</sequence>
<gene>
    <name evidence="2" type="ORF">A3B92_02280</name>
</gene>
<evidence type="ECO:0000313" key="3">
    <source>
        <dbReference type="Proteomes" id="UP000177960"/>
    </source>
</evidence>
<dbReference type="AlphaFoldDB" id="A0A1G1ZH77"/>
<comment type="caution">
    <text evidence="2">The sequence shown here is derived from an EMBL/GenBank/DDBJ whole genome shotgun (WGS) entry which is preliminary data.</text>
</comment>
<dbReference type="STRING" id="1798404.A3B92_02280"/>
<accession>A0A1G1ZH77</accession>
<protein>
    <submittedName>
        <fullName evidence="2">Uncharacterized protein</fullName>
    </submittedName>
</protein>
<reference evidence="2 3" key="1">
    <citation type="journal article" date="2016" name="Nat. Commun.">
        <title>Thousands of microbial genomes shed light on interconnected biogeochemical processes in an aquifer system.</title>
        <authorList>
            <person name="Anantharaman K."/>
            <person name="Brown C.T."/>
            <person name="Hug L.A."/>
            <person name="Sharon I."/>
            <person name="Castelle C.J."/>
            <person name="Probst A.J."/>
            <person name="Thomas B.C."/>
            <person name="Singh A."/>
            <person name="Wilkins M.J."/>
            <person name="Karaoz U."/>
            <person name="Brodie E.L."/>
            <person name="Williams K.H."/>
            <person name="Hubbard S.S."/>
            <person name="Banfield J.F."/>
        </authorList>
    </citation>
    <scope>NUCLEOTIDE SEQUENCE [LARGE SCALE GENOMIC DNA]</scope>
</reference>
<evidence type="ECO:0000313" key="2">
    <source>
        <dbReference type="EMBL" id="OGY63922.1"/>
    </source>
</evidence>
<name>A0A1G1ZH77_9BACT</name>
<proteinExistence type="predicted"/>
<dbReference type="Proteomes" id="UP000177960">
    <property type="component" value="Unassembled WGS sequence"/>
</dbReference>